<dbReference type="Proteomes" id="UP000827424">
    <property type="component" value="Segment"/>
</dbReference>
<organism evidence="1 2">
    <name type="scientific">Desulfovibrio phage ProddE</name>
    <dbReference type="NCBI Taxonomy" id="2866661"/>
    <lineage>
        <taxon>Viruses</taxon>
        <taxon>Duplodnaviria</taxon>
        <taxon>Heunggongvirae</taxon>
        <taxon>Uroviricota</taxon>
        <taxon>Caudoviricetes</taxon>
        <taxon>Autographivirales</taxon>
        <taxon>Autographivirales incertae sedis</taxon>
        <taxon>Proddevirus</taxon>
        <taxon>Proddevirus proddE</taxon>
    </lineage>
</organism>
<keyword evidence="2" id="KW-1185">Reference proteome</keyword>
<evidence type="ECO:0000313" key="1">
    <source>
        <dbReference type="EMBL" id="UAJ16892.1"/>
    </source>
</evidence>
<sequence length="39" mass="4381">MGCHGTPPWQSLIHEKYHTGVCGNQTKLQGIPCCRLWLS</sequence>
<dbReference type="EMBL" id="MZ666938">
    <property type="protein sequence ID" value="UAJ16892.1"/>
    <property type="molecule type" value="Genomic_DNA"/>
</dbReference>
<proteinExistence type="predicted"/>
<name>A0AAE8XEJ2_9CAUD</name>
<accession>A0AAE8XEJ2</accession>
<gene>
    <name evidence="1" type="ORF">CPT_ProddE_012</name>
</gene>
<protein>
    <submittedName>
        <fullName evidence="1">Uncharacterized protein</fullName>
    </submittedName>
</protein>
<reference evidence="1" key="1">
    <citation type="submission" date="2021-07" db="EMBL/GenBank/DDBJ databases">
        <title>A sheep in wolf's clothing: the temperate origins of bacteriophage T7.</title>
        <authorList>
            <person name="Boeckman J.X."/>
            <person name="Korn A."/>
            <person name="Yao G."/>
            <person name="Ravindran A."/>
            <person name="Gonzalez C."/>
            <person name="Gill J."/>
        </authorList>
    </citation>
    <scope>NUCLEOTIDE SEQUENCE</scope>
</reference>
<evidence type="ECO:0000313" key="2">
    <source>
        <dbReference type="Proteomes" id="UP000827424"/>
    </source>
</evidence>